<evidence type="ECO:0000313" key="2">
    <source>
        <dbReference type="EMBL" id="KIM35900.1"/>
    </source>
</evidence>
<reference evidence="3" key="2">
    <citation type="submission" date="2015-01" db="EMBL/GenBank/DDBJ databases">
        <title>Evolutionary Origins and Diversification of the Mycorrhizal Mutualists.</title>
        <authorList>
            <consortium name="DOE Joint Genome Institute"/>
            <consortium name="Mycorrhizal Genomics Consortium"/>
            <person name="Kohler A."/>
            <person name="Kuo A."/>
            <person name="Nagy L.G."/>
            <person name="Floudas D."/>
            <person name="Copeland A."/>
            <person name="Barry K.W."/>
            <person name="Cichocki N."/>
            <person name="Veneault-Fourrey C."/>
            <person name="LaButti K."/>
            <person name="Lindquist E.A."/>
            <person name="Lipzen A."/>
            <person name="Lundell T."/>
            <person name="Morin E."/>
            <person name="Murat C."/>
            <person name="Riley R."/>
            <person name="Ohm R."/>
            <person name="Sun H."/>
            <person name="Tunlid A."/>
            <person name="Henrissat B."/>
            <person name="Grigoriev I.V."/>
            <person name="Hibbett D.S."/>
            <person name="Martin F."/>
        </authorList>
    </citation>
    <scope>NUCLEOTIDE SEQUENCE [LARGE SCALE GENOMIC DNA]</scope>
    <source>
        <strain evidence="3">h7</strain>
    </source>
</reference>
<dbReference type="OrthoDB" id="10255174at2759"/>
<dbReference type="HOGENOM" id="CLU_503542_0_0_1"/>
<keyword evidence="3" id="KW-1185">Reference proteome</keyword>
<dbReference type="Gene3D" id="3.40.50.1460">
    <property type="match status" value="1"/>
</dbReference>
<organism evidence="2 3">
    <name type="scientific">Hebeloma cylindrosporum</name>
    <dbReference type="NCBI Taxonomy" id="76867"/>
    <lineage>
        <taxon>Eukaryota</taxon>
        <taxon>Fungi</taxon>
        <taxon>Dikarya</taxon>
        <taxon>Basidiomycota</taxon>
        <taxon>Agaricomycotina</taxon>
        <taxon>Agaricomycetes</taxon>
        <taxon>Agaricomycetidae</taxon>
        <taxon>Agaricales</taxon>
        <taxon>Agaricineae</taxon>
        <taxon>Hymenogastraceae</taxon>
        <taxon>Hebeloma</taxon>
    </lineage>
</organism>
<feature type="region of interest" description="Disordered" evidence="1">
    <location>
        <begin position="532"/>
        <end position="587"/>
    </location>
</feature>
<accession>A0A0C3BGP1</accession>
<dbReference type="Proteomes" id="UP000053424">
    <property type="component" value="Unassembled WGS sequence"/>
</dbReference>
<proteinExistence type="predicted"/>
<feature type="compositionally biased region" description="Basic and acidic residues" evidence="1">
    <location>
        <begin position="559"/>
        <end position="572"/>
    </location>
</feature>
<sequence>MSLPPFVVRLIGIGKYDKFPHLRPEGDTNAKDLSDFLKGDPNFNHDIDMASATEPVTRDKIFEMFMELRKSVDRSKATLVFFSGIGGSLGSGGPSIICPADIGVNDKSKGITDQELVSQFDSISRFRGNNITFLMDCPSSQFKWGNPNSFVVISPRTATSENPKAFTQSIIEVLSREKDSLAFLTVQSFADKVQTFMSNGIEVDCRGLNVDRLLFNPRKGKAHHAFIRGRAETDGTLTLFAGSAHGVTEDSTFGIYHHHIAHNQSPIVHLQTERVQDSTTSKLRLPSSDFKVPPVFYAVETRCPLEPVDIFKPVDINLHQYRSWNEGEEGKTNITLERLSNSDTDKVKIFWNGFADPGRIKPGPENCLFLPADELDKVIRHAARFKYIVGSLANTVSPPLFKVKFQEISTASGQPTGDNLLKGDLVELDIQGGEERMYCLAIRNLAKFAIWPFVFRCDPREFKIEPLYTPTQPLAPESKLIIGGGDGDSLMFEQWKSDPGPALTYVKIFATKTRTSFSFLTQDRSSIENKLREVGEEAKASSNNSDGEHRHAAVQPATETEKRKSDTKEDWQTRQITVQRTYGKGKPRVRTLSMETLPADLLKRFRSFGQKASAMASPS</sequence>
<evidence type="ECO:0000313" key="3">
    <source>
        <dbReference type="Proteomes" id="UP000053424"/>
    </source>
</evidence>
<gene>
    <name evidence="2" type="ORF">M413DRAFT_449525</name>
</gene>
<dbReference type="AlphaFoldDB" id="A0A0C3BGP1"/>
<protein>
    <submittedName>
        <fullName evidence="2">Uncharacterized protein</fullName>
    </submittedName>
</protein>
<reference evidence="2 3" key="1">
    <citation type="submission" date="2014-04" db="EMBL/GenBank/DDBJ databases">
        <authorList>
            <consortium name="DOE Joint Genome Institute"/>
            <person name="Kuo A."/>
            <person name="Gay G."/>
            <person name="Dore J."/>
            <person name="Kohler A."/>
            <person name="Nagy L.G."/>
            <person name="Floudas D."/>
            <person name="Copeland A."/>
            <person name="Barry K.W."/>
            <person name="Cichocki N."/>
            <person name="Veneault-Fourrey C."/>
            <person name="LaButti K."/>
            <person name="Lindquist E.A."/>
            <person name="Lipzen A."/>
            <person name="Lundell T."/>
            <person name="Morin E."/>
            <person name="Murat C."/>
            <person name="Sun H."/>
            <person name="Tunlid A."/>
            <person name="Henrissat B."/>
            <person name="Grigoriev I.V."/>
            <person name="Hibbett D.S."/>
            <person name="Martin F."/>
            <person name="Nordberg H.P."/>
            <person name="Cantor M.N."/>
            <person name="Hua S.X."/>
        </authorList>
    </citation>
    <scope>NUCLEOTIDE SEQUENCE [LARGE SCALE GENOMIC DNA]</scope>
    <source>
        <strain evidence="3">h7</strain>
    </source>
</reference>
<name>A0A0C3BGP1_HEBCY</name>
<evidence type="ECO:0000256" key="1">
    <source>
        <dbReference type="SAM" id="MobiDB-lite"/>
    </source>
</evidence>
<dbReference type="EMBL" id="KN831812">
    <property type="protein sequence ID" value="KIM35900.1"/>
    <property type="molecule type" value="Genomic_DNA"/>
</dbReference>